<comment type="caution">
    <text evidence="6">The sequence shown here is derived from an EMBL/GenBank/DDBJ whole genome shotgun (WGS) entry which is preliminary data.</text>
</comment>
<dbReference type="PANTHER" id="PTHR34703">
    <property type="entry name" value="ANTIPORTER SUBUNIT MNHG2-RELATED"/>
    <property type="match status" value="1"/>
</dbReference>
<dbReference type="RefSeq" id="WP_120193450.1">
    <property type="nucleotide sequence ID" value="NZ_RAPK01000009.1"/>
</dbReference>
<evidence type="ECO:0000313" key="7">
    <source>
        <dbReference type="Proteomes" id="UP000285120"/>
    </source>
</evidence>
<feature type="region of interest" description="Disordered" evidence="4">
    <location>
        <begin position="94"/>
        <end position="115"/>
    </location>
</feature>
<evidence type="ECO:0000256" key="4">
    <source>
        <dbReference type="SAM" id="MobiDB-lite"/>
    </source>
</evidence>
<dbReference type="InterPro" id="IPR005133">
    <property type="entry name" value="PhaG_MnhG_YufB"/>
</dbReference>
<gene>
    <name evidence="6" type="ORF">ATL39_2269</name>
</gene>
<evidence type="ECO:0000256" key="3">
    <source>
        <dbReference type="ARBA" id="ARBA00022449"/>
    </source>
</evidence>
<keyword evidence="3" id="KW-0813">Transport</keyword>
<dbReference type="AlphaFoldDB" id="A0A419V3G7"/>
<comment type="similarity">
    <text evidence="2">Belongs to the CPA3 antiporters (TC 2.A.63) subunit G family.</text>
</comment>
<name>A0A419V3G7_9BACL</name>
<organism evidence="6 7">
    <name type="scientific">Sinobaca qinghaiensis</name>
    <dbReference type="NCBI Taxonomy" id="342944"/>
    <lineage>
        <taxon>Bacteria</taxon>
        <taxon>Bacillati</taxon>
        <taxon>Bacillota</taxon>
        <taxon>Bacilli</taxon>
        <taxon>Bacillales</taxon>
        <taxon>Sporolactobacillaceae</taxon>
        <taxon>Sinobaca</taxon>
    </lineage>
</organism>
<keyword evidence="5" id="KW-0472">Membrane</keyword>
<feature type="transmembrane region" description="Helical" evidence="5">
    <location>
        <begin position="63"/>
        <end position="82"/>
    </location>
</feature>
<reference evidence="6 7" key="1">
    <citation type="submission" date="2018-09" db="EMBL/GenBank/DDBJ databases">
        <title>Genomic Encyclopedia of Archaeal and Bacterial Type Strains, Phase II (KMG-II): from individual species to whole genera.</title>
        <authorList>
            <person name="Goeker M."/>
        </authorList>
    </citation>
    <scope>NUCLEOTIDE SEQUENCE [LARGE SCALE GENOMIC DNA]</scope>
    <source>
        <strain evidence="6 7">DSM 17008</strain>
    </source>
</reference>
<evidence type="ECO:0000256" key="1">
    <source>
        <dbReference type="ARBA" id="ARBA00004141"/>
    </source>
</evidence>
<feature type="transmembrane region" description="Helical" evidence="5">
    <location>
        <begin position="6"/>
        <end position="25"/>
    </location>
</feature>
<evidence type="ECO:0000256" key="2">
    <source>
        <dbReference type="ARBA" id="ARBA00008404"/>
    </source>
</evidence>
<dbReference type="Pfam" id="PF03334">
    <property type="entry name" value="PhaG_MnhG_YufB"/>
    <property type="match status" value="1"/>
</dbReference>
<keyword evidence="3" id="KW-0050">Antiport</keyword>
<dbReference type="NCBIfam" id="NF009314">
    <property type="entry name" value="PRK12674.1-2"/>
    <property type="match status" value="1"/>
</dbReference>
<evidence type="ECO:0000313" key="6">
    <source>
        <dbReference type="EMBL" id="RKD73067.1"/>
    </source>
</evidence>
<dbReference type="PANTHER" id="PTHR34703:SF1">
    <property type="entry name" value="ANTIPORTER SUBUNIT MNHG2-RELATED"/>
    <property type="match status" value="1"/>
</dbReference>
<proteinExistence type="inferred from homology"/>
<dbReference type="EMBL" id="RAPK01000009">
    <property type="protein sequence ID" value="RKD73067.1"/>
    <property type="molecule type" value="Genomic_DNA"/>
</dbReference>
<keyword evidence="5" id="KW-0812">Transmembrane</keyword>
<keyword evidence="5" id="KW-1133">Transmembrane helix</keyword>
<comment type="subcellular location">
    <subcellularLocation>
        <location evidence="1">Membrane</location>
        <topology evidence="1">Multi-pass membrane protein</topology>
    </subcellularLocation>
</comment>
<evidence type="ECO:0000256" key="5">
    <source>
        <dbReference type="SAM" id="Phobius"/>
    </source>
</evidence>
<feature type="transmembrane region" description="Helical" evidence="5">
    <location>
        <begin position="37"/>
        <end position="57"/>
    </location>
</feature>
<feature type="compositionally biased region" description="Basic and acidic residues" evidence="4">
    <location>
        <begin position="100"/>
        <end position="115"/>
    </location>
</feature>
<sequence length="115" mass="12785">MIEILISILIIIGIFFSLLGSIGLVRLPDIYARIHAATKSATLGIAFLVFATFLHFWIVEAEFIGKILLAILFVFLTAPVGAQIMSRSAHRTGVPLWNKSTHDDLKESYDKKKAE</sequence>
<dbReference type="OrthoDB" id="9806575at2"/>
<accession>A0A419V3G7</accession>
<protein>
    <submittedName>
        <fullName evidence="6">Multisubunit sodium/proton antiporter MrpG subunit</fullName>
    </submittedName>
</protein>
<dbReference type="GO" id="GO:0016020">
    <property type="term" value="C:membrane"/>
    <property type="evidence" value="ECO:0007669"/>
    <property type="project" value="UniProtKB-SubCell"/>
</dbReference>
<dbReference type="NCBIfam" id="TIGR01300">
    <property type="entry name" value="CPA3_mnhG_phaG"/>
    <property type="match status" value="1"/>
</dbReference>
<dbReference type="GO" id="GO:0015385">
    <property type="term" value="F:sodium:proton antiporter activity"/>
    <property type="evidence" value="ECO:0007669"/>
    <property type="project" value="TreeGrafter"/>
</dbReference>
<dbReference type="Proteomes" id="UP000285120">
    <property type="component" value="Unassembled WGS sequence"/>
</dbReference>
<keyword evidence="7" id="KW-1185">Reference proteome</keyword>